<dbReference type="PANTHER" id="PTHR22902:SF49">
    <property type="entry name" value="OS03G0666200 PROTEIN"/>
    <property type="match status" value="1"/>
</dbReference>
<dbReference type="Pfam" id="PF00169">
    <property type="entry name" value="PH"/>
    <property type="match status" value="1"/>
</dbReference>
<dbReference type="EMBL" id="JABFUD020000020">
    <property type="protein sequence ID" value="KAI5063970.1"/>
    <property type="molecule type" value="Genomic_DNA"/>
</dbReference>
<evidence type="ECO:0000259" key="2">
    <source>
        <dbReference type="PROSITE" id="PS50003"/>
    </source>
</evidence>
<dbReference type="OrthoDB" id="48057at2759"/>
<dbReference type="GO" id="GO:0005829">
    <property type="term" value="C:cytosol"/>
    <property type="evidence" value="ECO:0007669"/>
    <property type="project" value="GOC"/>
</dbReference>
<dbReference type="GO" id="GO:0005769">
    <property type="term" value="C:early endosome"/>
    <property type="evidence" value="ECO:0007669"/>
    <property type="project" value="TreeGrafter"/>
</dbReference>
<dbReference type="SMART" id="SM00233">
    <property type="entry name" value="PH"/>
    <property type="match status" value="1"/>
</dbReference>
<dbReference type="SUPFAM" id="SSF50729">
    <property type="entry name" value="PH domain-like"/>
    <property type="match status" value="1"/>
</dbReference>
<dbReference type="GO" id="GO:0007032">
    <property type="term" value="P:endosome organization"/>
    <property type="evidence" value="ECO:0007669"/>
    <property type="project" value="TreeGrafter"/>
</dbReference>
<dbReference type="InterPro" id="IPR011993">
    <property type="entry name" value="PH-like_dom_sf"/>
</dbReference>
<gene>
    <name evidence="3" type="ORF">GOP47_0020640</name>
</gene>
<feature type="coiled-coil region" evidence="1">
    <location>
        <begin position="282"/>
        <end position="362"/>
    </location>
</feature>
<dbReference type="GO" id="GO:0055037">
    <property type="term" value="C:recycling endosome"/>
    <property type="evidence" value="ECO:0007669"/>
    <property type="project" value="TreeGrafter"/>
</dbReference>
<feature type="domain" description="PH" evidence="2">
    <location>
        <begin position="68"/>
        <end position="172"/>
    </location>
</feature>
<reference evidence="3" key="1">
    <citation type="submission" date="2021-01" db="EMBL/GenBank/DDBJ databases">
        <title>Adiantum capillus-veneris genome.</title>
        <authorList>
            <person name="Fang Y."/>
            <person name="Liao Q."/>
        </authorList>
    </citation>
    <scope>NUCLEOTIDE SEQUENCE</scope>
    <source>
        <strain evidence="3">H3</strain>
        <tissue evidence="3">Leaf</tissue>
    </source>
</reference>
<dbReference type="GO" id="GO:0005802">
    <property type="term" value="C:trans-Golgi network"/>
    <property type="evidence" value="ECO:0007669"/>
    <property type="project" value="TreeGrafter"/>
</dbReference>
<evidence type="ECO:0000256" key="1">
    <source>
        <dbReference type="SAM" id="Coils"/>
    </source>
</evidence>
<protein>
    <recommendedName>
        <fullName evidence="2">PH domain-containing protein</fullName>
    </recommendedName>
</protein>
<dbReference type="PROSITE" id="PS50003">
    <property type="entry name" value="PH_DOMAIN"/>
    <property type="match status" value="1"/>
</dbReference>
<comment type="caution">
    <text evidence="3">The sequence shown here is derived from an EMBL/GenBank/DDBJ whole genome shotgun (WGS) entry which is preliminary data.</text>
</comment>
<dbReference type="Proteomes" id="UP000886520">
    <property type="component" value="Chromosome 20"/>
</dbReference>
<evidence type="ECO:0000313" key="3">
    <source>
        <dbReference type="EMBL" id="KAI5063970.1"/>
    </source>
</evidence>
<name>A0A9D4Z7M6_ADICA</name>
<keyword evidence="1" id="KW-0175">Coiled coil</keyword>
<accession>A0A9D4Z7M6</accession>
<dbReference type="PANTHER" id="PTHR22902">
    <property type="entry name" value="SESQUIPEDALIAN"/>
    <property type="match status" value="1"/>
</dbReference>
<sequence length="445" mass="48340">MSRNVGERVANVAGGGEKASKCRARWGKDQLGSLLVRVRWSLELQGDSLDSTKTSLDLIQKQLNSSGRVLLQGSLLKRSETLRKWNQRWFTLDPTTGKLEYRIERGDIAPKGLINFDAGSSMIISPLNFQGSIKYDGCCIYIQTSTKKEYFLCAETPKAANAWVSTLRAAVVVLKAHKEAVNSLGGNGSSSLGTVPAAVAAANATAKEAAKDVVQSSTVLASKLNSVEGLDNLSIVKETLKVKDDELHQMAKDIRARDATIQDLAQRLSATAEAAEAAASAAHIMDKERQAVRSEMAQLRKELDVKLQHSSHELMAMKEKLSAAEKARDEALTETLLWQGELAKAREQAAVMQAALNQAEAKRDVLADTEVKMPESCAHIGESVGDVHGKGPKFEAPAHPQMSSNTLSSMHNGIEELLLDLDYVERRGSTDAFVKPPPSDRTHML</sequence>
<dbReference type="InterPro" id="IPR045188">
    <property type="entry name" value="Boi1/Boi2-like"/>
</dbReference>
<proteinExistence type="predicted"/>
<dbReference type="GO" id="GO:0042147">
    <property type="term" value="P:retrograde transport, endosome to Golgi"/>
    <property type="evidence" value="ECO:0007669"/>
    <property type="project" value="TreeGrafter"/>
</dbReference>
<dbReference type="InterPro" id="IPR001849">
    <property type="entry name" value="PH_domain"/>
</dbReference>
<dbReference type="Gene3D" id="2.30.29.30">
    <property type="entry name" value="Pleckstrin-homology domain (PH domain)/Phosphotyrosine-binding domain (PTB)"/>
    <property type="match status" value="1"/>
</dbReference>
<evidence type="ECO:0000313" key="4">
    <source>
        <dbReference type="Proteomes" id="UP000886520"/>
    </source>
</evidence>
<organism evidence="3 4">
    <name type="scientific">Adiantum capillus-veneris</name>
    <name type="common">Maidenhair fern</name>
    <dbReference type="NCBI Taxonomy" id="13818"/>
    <lineage>
        <taxon>Eukaryota</taxon>
        <taxon>Viridiplantae</taxon>
        <taxon>Streptophyta</taxon>
        <taxon>Embryophyta</taxon>
        <taxon>Tracheophyta</taxon>
        <taxon>Polypodiopsida</taxon>
        <taxon>Polypodiidae</taxon>
        <taxon>Polypodiales</taxon>
        <taxon>Pteridineae</taxon>
        <taxon>Pteridaceae</taxon>
        <taxon>Vittarioideae</taxon>
        <taxon>Adiantum</taxon>
    </lineage>
</organism>
<keyword evidence="4" id="KW-1185">Reference proteome</keyword>
<dbReference type="AlphaFoldDB" id="A0A9D4Z7M6"/>
<dbReference type="GO" id="GO:0001881">
    <property type="term" value="P:receptor recycling"/>
    <property type="evidence" value="ECO:0007669"/>
    <property type="project" value="TreeGrafter"/>
</dbReference>